<comment type="caution">
    <text evidence="4">The sequence shown here is derived from an EMBL/GenBank/DDBJ whole genome shotgun (WGS) entry which is preliminary data.</text>
</comment>
<dbReference type="GO" id="GO:0016874">
    <property type="term" value="F:ligase activity"/>
    <property type="evidence" value="ECO:0007669"/>
    <property type="project" value="UniProtKB-KW"/>
</dbReference>
<dbReference type="InterPro" id="IPR045851">
    <property type="entry name" value="AMP-bd_C_sf"/>
</dbReference>
<dbReference type="SUPFAM" id="SSF56801">
    <property type="entry name" value="Acetyl-CoA synthetase-like"/>
    <property type="match status" value="1"/>
</dbReference>
<dbReference type="InterPro" id="IPR042099">
    <property type="entry name" value="ANL_N_sf"/>
</dbReference>
<evidence type="ECO:0000313" key="4">
    <source>
        <dbReference type="EMBL" id="MBR9971343.1"/>
    </source>
</evidence>
<keyword evidence="1" id="KW-0812">Transmembrane</keyword>
<feature type="transmembrane region" description="Helical" evidence="1">
    <location>
        <begin position="178"/>
        <end position="200"/>
    </location>
</feature>
<feature type="domain" description="AMP-dependent synthetase/ligase" evidence="2">
    <location>
        <begin position="10"/>
        <end position="337"/>
    </location>
</feature>
<name>A0ABS5ICD7_9PROT</name>
<proteinExistence type="predicted"/>
<dbReference type="InterPro" id="IPR025110">
    <property type="entry name" value="AMP-bd_C"/>
</dbReference>
<protein>
    <submittedName>
        <fullName evidence="4">Acyl--CoA ligase</fullName>
    </submittedName>
</protein>
<dbReference type="RefSeq" id="WP_211547030.1">
    <property type="nucleotide sequence ID" value="NZ_JAGTUF010000004.1"/>
</dbReference>
<dbReference type="Gene3D" id="3.40.50.12780">
    <property type="entry name" value="N-terminal domain of ligase-like"/>
    <property type="match status" value="1"/>
</dbReference>
<reference evidence="4 5" key="1">
    <citation type="submission" date="2021-04" db="EMBL/GenBank/DDBJ databases">
        <title>Magnetospirillum sulfuroxidans sp. nov., a facultative chemolithoautotrophic sulfur-oxidizing alphaproteobacterium isolated from freshwater sediment and proposals for Paramagetospirillum gen. nov., and Magnetospirillaceae fam. nov.</title>
        <authorList>
            <person name="Koziaeva V."/>
            <person name="Geelhoed J.S."/>
            <person name="Sorokin D.Y."/>
            <person name="Grouzdev D.S."/>
        </authorList>
    </citation>
    <scope>NUCLEOTIDE SEQUENCE [LARGE SCALE GENOMIC DNA]</scope>
    <source>
        <strain evidence="4 5">J10</strain>
    </source>
</reference>
<evidence type="ECO:0000259" key="2">
    <source>
        <dbReference type="Pfam" id="PF00501"/>
    </source>
</evidence>
<keyword evidence="4" id="KW-0436">Ligase</keyword>
<dbReference type="PANTHER" id="PTHR43201">
    <property type="entry name" value="ACYL-COA SYNTHETASE"/>
    <property type="match status" value="1"/>
</dbReference>
<dbReference type="Pfam" id="PF00501">
    <property type="entry name" value="AMP-binding"/>
    <property type="match status" value="1"/>
</dbReference>
<evidence type="ECO:0000256" key="1">
    <source>
        <dbReference type="SAM" id="Phobius"/>
    </source>
</evidence>
<dbReference type="CDD" id="cd04433">
    <property type="entry name" value="AFD_class_I"/>
    <property type="match status" value="1"/>
</dbReference>
<accession>A0ABS5ICD7</accession>
<dbReference type="InterPro" id="IPR020845">
    <property type="entry name" value="AMP-binding_CS"/>
</dbReference>
<keyword evidence="1" id="KW-0472">Membrane</keyword>
<dbReference type="Pfam" id="PF13193">
    <property type="entry name" value="AMP-binding_C"/>
    <property type="match status" value="1"/>
</dbReference>
<gene>
    <name evidence="4" type="ORF">KEC16_06430</name>
</gene>
<dbReference type="PROSITE" id="PS00455">
    <property type="entry name" value="AMP_BINDING"/>
    <property type="match status" value="1"/>
</dbReference>
<sequence length="475" mass="51150">MTASLLADIAQRPGDTVLLTHADGHTTSLEGMFAAAANMARRLGELGVGPGDRLLVQAENSDQLLTFYVACALARIAACPLDPALPPARVAGLRTTIAPKMLIDAATLTTLAAPAADPMAALPGPDDAAEWMIIFSSGTTGEPKGIVHTQGSLMASAKSFAALSELGPESVIYHHFPMFYMAGIFNMFLCPLVAGARIVLGQKFSQMQMLSFWEEPRRHGVNHLTLTPTMALSLCQLYRRDDKLLDHLAQYQTIISTSSTLHPSVAERFHQTFAVPLRTCYGVTEIGGSITVQSWAEGLAFESCGAFSPETSIRAGSDANHPGEILVKTPFMMKGYLTRSGLSQPFDADGYFSTGDLGYVEDGRLFVTGRENDLVKKGGEFISLGLIENLALSLSQVAEVSVVAVPDDYWGNKIVLFYVPAAGVGMDEMENAAKDLFGANLRKIEIPDKLIAVPWFPKTSIGKTIKRDLVSRYTL</sequence>
<organism evidence="4 5">
    <name type="scientific">Magnetospirillum sulfuroxidans</name>
    <dbReference type="NCBI Taxonomy" id="611300"/>
    <lineage>
        <taxon>Bacteria</taxon>
        <taxon>Pseudomonadati</taxon>
        <taxon>Pseudomonadota</taxon>
        <taxon>Alphaproteobacteria</taxon>
        <taxon>Rhodospirillales</taxon>
        <taxon>Rhodospirillaceae</taxon>
        <taxon>Magnetospirillum</taxon>
    </lineage>
</organism>
<dbReference type="Gene3D" id="3.30.300.30">
    <property type="match status" value="1"/>
</dbReference>
<dbReference type="InterPro" id="IPR000873">
    <property type="entry name" value="AMP-dep_synth/lig_dom"/>
</dbReference>
<keyword evidence="5" id="KW-1185">Reference proteome</keyword>
<feature type="domain" description="AMP-binding enzyme C-terminal" evidence="3">
    <location>
        <begin position="387"/>
        <end position="463"/>
    </location>
</feature>
<dbReference type="EMBL" id="JAGTUF010000004">
    <property type="protein sequence ID" value="MBR9971343.1"/>
    <property type="molecule type" value="Genomic_DNA"/>
</dbReference>
<evidence type="ECO:0000313" key="5">
    <source>
        <dbReference type="Proteomes" id="UP000680714"/>
    </source>
</evidence>
<evidence type="ECO:0000259" key="3">
    <source>
        <dbReference type="Pfam" id="PF13193"/>
    </source>
</evidence>
<dbReference type="Proteomes" id="UP000680714">
    <property type="component" value="Unassembled WGS sequence"/>
</dbReference>
<dbReference type="PANTHER" id="PTHR43201:SF32">
    <property type="entry name" value="2-SUCCINYLBENZOATE--COA LIGASE, CHLOROPLASTIC_PEROXISOMAL"/>
    <property type="match status" value="1"/>
</dbReference>
<keyword evidence="1" id="KW-1133">Transmembrane helix</keyword>